<dbReference type="Gene3D" id="3.40.50.410">
    <property type="entry name" value="von Willebrand factor, type A domain"/>
    <property type="match status" value="1"/>
</dbReference>
<keyword evidence="1" id="KW-0812">Transmembrane</keyword>
<protein>
    <recommendedName>
        <fullName evidence="4">VWFA domain-containing protein</fullName>
    </recommendedName>
</protein>
<evidence type="ECO:0000313" key="2">
    <source>
        <dbReference type="EMBL" id="MBB6520698.1"/>
    </source>
</evidence>
<gene>
    <name evidence="2" type="ORF">HNR48_000976</name>
</gene>
<dbReference type="EMBL" id="JACHHT010000001">
    <property type="protein sequence ID" value="MBB6520698.1"/>
    <property type="molecule type" value="Genomic_DNA"/>
</dbReference>
<sequence length="304" mass="34630">MSELLLDGQNFHFLRPWVLAFLMPALFLYGLARWRARQNSLWGRIIKAEYLELLAVDSQGQAWLNPARLMLISCVIATLAAAGPSWQMKANPLQQSQQAIFLLLQLNASTEEGGDESLLRSKLKVQALMDAHKSIPMGVIVFSGSAHTVLPLSKDQQAIHLYLADLRAEIMPEDGFRPDLAFAELERQMDLQRYPRSSIIVVGNDETMMSPAALKPWGQSLLNIHWSTKAHKLDEVYQQQGFQQILMTNSPEDVHQISKLLKRQQLSQAQGEEDRWHDAGYLLLWPMLFLALLWFRRGMVLSWA</sequence>
<accession>A0A7X0MUV5</accession>
<dbReference type="RefSeq" id="WP_166850484.1">
    <property type="nucleotide sequence ID" value="NZ_JAAONY010000001.1"/>
</dbReference>
<reference evidence="2 3" key="1">
    <citation type="submission" date="2020-08" db="EMBL/GenBank/DDBJ databases">
        <title>Genomic Encyclopedia of Type Strains, Phase IV (KMG-IV): sequencing the most valuable type-strain genomes for metagenomic binning, comparative biology and taxonomic classification.</title>
        <authorList>
            <person name="Goeker M."/>
        </authorList>
    </citation>
    <scope>NUCLEOTIDE SEQUENCE [LARGE SCALE GENOMIC DNA]</scope>
    <source>
        <strain evidence="2 3">DSM 22368</strain>
    </source>
</reference>
<evidence type="ECO:0000313" key="3">
    <source>
        <dbReference type="Proteomes" id="UP000528457"/>
    </source>
</evidence>
<keyword evidence="3" id="KW-1185">Reference proteome</keyword>
<comment type="caution">
    <text evidence="2">The sequence shown here is derived from an EMBL/GenBank/DDBJ whole genome shotgun (WGS) entry which is preliminary data.</text>
</comment>
<organism evidence="2 3">
    <name type="scientific">Pseudoteredinibacter isoporae</name>
    <dbReference type="NCBI Taxonomy" id="570281"/>
    <lineage>
        <taxon>Bacteria</taxon>
        <taxon>Pseudomonadati</taxon>
        <taxon>Pseudomonadota</taxon>
        <taxon>Gammaproteobacteria</taxon>
        <taxon>Cellvibrionales</taxon>
        <taxon>Cellvibrionaceae</taxon>
        <taxon>Pseudoteredinibacter</taxon>
    </lineage>
</organism>
<dbReference type="InParanoid" id="A0A7X0MUV5"/>
<feature type="transmembrane region" description="Helical" evidence="1">
    <location>
        <begin position="12"/>
        <end position="32"/>
    </location>
</feature>
<dbReference type="Proteomes" id="UP000528457">
    <property type="component" value="Unassembled WGS sequence"/>
</dbReference>
<keyword evidence="1" id="KW-1133">Transmembrane helix</keyword>
<dbReference type="InterPro" id="IPR036465">
    <property type="entry name" value="vWFA_dom_sf"/>
</dbReference>
<keyword evidence="1" id="KW-0472">Membrane</keyword>
<dbReference type="SUPFAM" id="SSF53300">
    <property type="entry name" value="vWA-like"/>
    <property type="match status" value="1"/>
</dbReference>
<evidence type="ECO:0000256" key="1">
    <source>
        <dbReference type="SAM" id="Phobius"/>
    </source>
</evidence>
<feature type="transmembrane region" description="Helical" evidence="1">
    <location>
        <begin position="279"/>
        <end position="295"/>
    </location>
</feature>
<dbReference type="AlphaFoldDB" id="A0A7X0MUV5"/>
<proteinExistence type="predicted"/>
<evidence type="ECO:0008006" key="4">
    <source>
        <dbReference type="Google" id="ProtNLM"/>
    </source>
</evidence>
<name>A0A7X0MUV5_9GAMM</name>